<accession>A0ABP4QJF5</accession>
<dbReference type="EMBL" id="BAAAMU010000003">
    <property type="protein sequence ID" value="GAA1613464.1"/>
    <property type="molecule type" value="Genomic_DNA"/>
</dbReference>
<protein>
    <submittedName>
        <fullName evidence="2">Uncharacterized protein</fullName>
    </submittedName>
</protein>
<keyword evidence="3" id="KW-1185">Reference proteome</keyword>
<feature type="region of interest" description="Disordered" evidence="1">
    <location>
        <begin position="108"/>
        <end position="130"/>
    </location>
</feature>
<name>A0ABP4QJF5_9ACTN</name>
<evidence type="ECO:0000313" key="2">
    <source>
        <dbReference type="EMBL" id="GAA1613464.1"/>
    </source>
</evidence>
<reference evidence="3" key="1">
    <citation type="journal article" date="2019" name="Int. J. Syst. Evol. Microbiol.">
        <title>The Global Catalogue of Microorganisms (GCM) 10K type strain sequencing project: providing services to taxonomists for standard genome sequencing and annotation.</title>
        <authorList>
            <consortium name="The Broad Institute Genomics Platform"/>
            <consortium name="The Broad Institute Genome Sequencing Center for Infectious Disease"/>
            <person name="Wu L."/>
            <person name="Ma J."/>
        </authorList>
    </citation>
    <scope>NUCLEOTIDE SEQUENCE [LARGE SCALE GENOMIC DNA]</scope>
    <source>
        <strain evidence="3">JCM 13929</strain>
    </source>
</reference>
<comment type="caution">
    <text evidence="2">The sequence shown here is derived from an EMBL/GenBank/DDBJ whole genome shotgun (WGS) entry which is preliminary data.</text>
</comment>
<organism evidence="2 3">
    <name type="scientific">Nonomuraea maheshkhaliensis</name>
    <dbReference type="NCBI Taxonomy" id="419590"/>
    <lineage>
        <taxon>Bacteria</taxon>
        <taxon>Bacillati</taxon>
        <taxon>Actinomycetota</taxon>
        <taxon>Actinomycetes</taxon>
        <taxon>Streptosporangiales</taxon>
        <taxon>Streptosporangiaceae</taxon>
        <taxon>Nonomuraea</taxon>
    </lineage>
</organism>
<evidence type="ECO:0000313" key="3">
    <source>
        <dbReference type="Proteomes" id="UP001500064"/>
    </source>
</evidence>
<proteinExistence type="predicted"/>
<sequence>MATVRWPLSTAVPTPSNSISNALANNRYHDTMDDPPAIRIHPDNAGSVLEFLVDEAGALIQAKVTWQEFANDGYGTCSEHEQWLPMDQLALIPGQAYEGVPRTSAVSAAASHAAKDRSSPSDAALPSGWPQQVPPPGVNGWEKAALTWLFEQIPADYRKHIVFAEHPAALASAALVHLQHAYRAVAAGYRTAAVDLKAYLPPDALDAVLATYRHERERIVHCGRSVPLVARALEAHRHP</sequence>
<gene>
    <name evidence="2" type="ORF">GCM10009733_006940</name>
</gene>
<evidence type="ECO:0000256" key="1">
    <source>
        <dbReference type="SAM" id="MobiDB-lite"/>
    </source>
</evidence>
<dbReference type="Proteomes" id="UP001500064">
    <property type="component" value="Unassembled WGS sequence"/>
</dbReference>